<dbReference type="InterPro" id="IPR001633">
    <property type="entry name" value="EAL_dom"/>
</dbReference>
<dbReference type="PATRIC" id="fig|1286106.3.peg.205"/>
<dbReference type="SUPFAM" id="SSF141868">
    <property type="entry name" value="EAL domain-like"/>
    <property type="match status" value="1"/>
</dbReference>
<keyword evidence="2" id="KW-0973">c-di-GMP</keyword>
<comment type="caution">
    <text evidence="5">The sequence shown here is derived from an EMBL/GenBank/DDBJ whole genome shotgun (WGS) entry which is preliminary data.</text>
</comment>
<dbReference type="RefSeq" id="WP_009725267.1">
    <property type="nucleotide sequence ID" value="NZ_APHR01000004.1"/>
</dbReference>
<dbReference type="CDD" id="cd01948">
    <property type="entry name" value="EAL"/>
    <property type="match status" value="1"/>
</dbReference>
<dbReference type="OrthoDB" id="9813913at2"/>
<feature type="non-terminal residue" evidence="5">
    <location>
        <position position="1"/>
    </location>
</feature>
<dbReference type="InterPro" id="IPR043128">
    <property type="entry name" value="Rev_trsase/Diguanyl_cyclase"/>
</dbReference>
<dbReference type="InterPro" id="IPR052155">
    <property type="entry name" value="Biofilm_reg_signaling"/>
</dbReference>
<evidence type="ECO:0000259" key="3">
    <source>
        <dbReference type="PROSITE" id="PS50883"/>
    </source>
</evidence>
<dbReference type="Pfam" id="PF00563">
    <property type="entry name" value="EAL"/>
    <property type="match status" value="1"/>
</dbReference>
<protein>
    <recommendedName>
        <fullName evidence="1">cyclic-guanylate-specific phosphodiesterase</fullName>
        <ecNumber evidence="1">3.1.4.52</ecNumber>
    </recommendedName>
</protein>
<dbReference type="SMART" id="SM00267">
    <property type="entry name" value="GGDEF"/>
    <property type="match status" value="1"/>
</dbReference>
<evidence type="ECO:0000256" key="1">
    <source>
        <dbReference type="ARBA" id="ARBA00012282"/>
    </source>
</evidence>
<dbReference type="Gene3D" id="3.20.20.450">
    <property type="entry name" value="EAL domain"/>
    <property type="match status" value="1"/>
</dbReference>
<dbReference type="PROSITE" id="PS50887">
    <property type="entry name" value="GGDEF"/>
    <property type="match status" value="1"/>
</dbReference>
<dbReference type="Proteomes" id="UP000012019">
    <property type="component" value="Unassembled WGS sequence"/>
</dbReference>
<dbReference type="PANTHER" id="PTHR44757">
    <property type="entry name" value="DIGUANYLATE CYCLASE DGCP"/>
    <property type="match status" value="1"/>
</dbReference>
<dbReference type="STRING" id="1286106.MPL1_01017"/>
<evidence type="ECO:0000313" key="5">
    <source>
        <dbReference type="EMBL" id="EMR14261.1"/>
    </source>
</evidence>
<feature type="domain" description="EAL" evidence="3">
    <location>
        <begin position="129"/>
        <end position="383"/>
    </location>
</feature>
<keyword evidence="6" id="KW-1185">Reference proteome</keyword>
<dbReference type="EMBL" id="APHR01000004">
    <property type="protein sequence ID" value="EMR14261.1"/>
    <property type="molecule type" value="Genomic_DNA"/>
</dbReference>
<dbReference type="PROSITE" id="PS50883">
    <property type="entry name" value="EAL"/>
    <property type="match status" value="1"/>
</dbReference>
<dbReference type="NCBIfam" id="TIGR00254">
    <property type="entry name" value="GGDEF"/>
    <property type="match status" value="1"/>
</dbReference>
<proteinExistence type="predicted"/>
<organism evidence="5 6">
    <name type="scientific">Methylophaga lonarensis MPL</name>
    <dbReference type="NCBI Taxonomy" id="1286106"/>
    <lineage>
        <taxon>Bacteria</taxon>
        <taxon>Pseudomonadati</taxon>
        <taxon>Pseudomonadota</taxon>
        <taxon>Gammaproteobacteria</taxon>
        <taxon>Thiotrichales</taxon>
        <taxon>Piscirickettsiaceae</taxon>
        <taxon>Methylophaga</taxon>
    </lineage>
</organism>
<dbReference type="PANTHER" id="PTHR44757:SF2">
    <property type="entry name" value="BIOFILM ARCHITECTURE MAINTENANCE PROTEIN MBAA"/>
    <property type="match status" value="1"/>
</dbReference>
<dbReference type="SMART" id="SM00052">
    <property type="entry name" value="EAL"/>
    <property type="match status" value="1"/>
</dbReference>
<dbReference type="InterPro" id="IPR035919">
    <property type="entry name" value="EAL_sf"/>
</dbReference>
<dbReference type="InterPro" id="IPR000160">
    <property type="entry name" value="GGDEF_dom"/>
</dbReference>
<dbReference type="GO" id="GO:0071111">
    <property type="term" value="F:cyclic-guanylate-specific phosphodiesterase activity"/>
    <property type="evidence" value="ECO:0007669"/>
    <property type="project" value="UniProtKB-EC"/>
</dbReference>
<accession>M7P446</accession>
<dbReference type="AlphaFoldDB" id="M7P446"/>
<dbReference type="Gene3D" id="3.30.70.270">
    <property type="match status" value="1"/>
</dbReference>
<dbReference type="EC" id="3.1.4.52" evidence="1"/>
<evidence type="ECO:0000256" key="2">
    <source>
        <dbReference type="ARBA" id="ARBA00022636"/>
    </source>
</evidence>
<dbReference type="eggNOG" id="COG5001">
    <property type="taxonomic scope" value="Bacteria"/>
</dbReference>
<evidence type="ECO:0000313" key="6">
    <source>
        <dbReference type="Proteomes" id="UP000012019"/>
    </source>
</evidence>
<dbReference type="Pfam" id="PF00990">
    <property type="entry name" value="GGDEF"/>
    <property type="match status" value="1"/>
</dbReference>
<name>M7P446_9GAMM</name>
<gene>
    <name evidence="5" type="ORF">MPL1_01017</name>
</gene>
<sequence>QYINDSLGHAVGDDLLIAVANRMTELVREEDTVCRTGGDEFIVLLPDTDAQGAAHVAEKMINAINQPFTIRDNQLFISVSVGISIYPDNGRDAESLNKHADTAMYRAKQAGRNQYQFFTEEMHLQIVHRLELEHALRNALQEQQLFLVYQPQFDLNTQSISGCEALIRWQHPEYGLVSPDEFISVAEETGMINPIGTWVLEQAIAQCRQWLDDGHQDIFVAVNLSAVQFNNLQLVDDICEILHRYQLPARHLELEITESVAMMDIELTIQQLRAVKKHGIGLSLDDFGTGYSSLSYLKQFPINMLKIDKSFVLDMLADPDDAAIVDAIITLAKSLGLKTLAEGVETAEHLDLLKRKGCDFAQGYHLSRPVNAETITQLLATNKKARHTEDTTTGSGAEL</sequence>
<dbReference type="CDD" id="cd01949">
    <property type="entry name" value="GGDEF"/>
    <property type="match status" value="1"/>
</dbReference>
<dbReference type="InterPro" id="IPR029787">
    <property type="entry name" value="Nucleotide_cyclase"/>
</dbReference>
<dbReference type="FunFam" id="3.20.20.450:FF:000001">
    <property type="entry name" value="Cyclic di-GMP phosphodiesterase yahA"/>
    <property type="match status" value="1"/>
</dbReference>
<dbReference type="SUPFAM" id="SSF55073">
    <property type="entry name" value="Nucleotide cyclase"/>
    <property type="match status" value="1"/>
</dbReference>
<feature type="domain" description="GGDEF" evidence="4">
    <location>
        <begin position="1"/>
        <end position="120"/>
    </location>
</feature>
<evidence type="ECO:0000259" key="4">
    <source>
        <dbReference type="PROSITE" id="PS50887"/>
    </source>
</evidence>
<reference evidence="5 6" key="1">
    <citation type="journal article" date="2013" name="Genome Announc.">
        <title>Draft Genome Sequence of Methylophaga lonarensis MPLT, a Haloalkaliphilic (Non-Methane-Utilizing) Methylotroph.</title>
        <authorList>
            <person name="Shetty S.A."/>
            <person name="Marathe N.P."/>
            <person name="Munot H."/>
            <person name="Antony C.P."/>
            <person name="Dhotre D.P."/>
            <person name="Murrell J.C."/>
            <person name="Shouche Y.S."/>
        </authorList>
    </citation>
    <scope>NUCLEOTIDE SEQUENCE [LARGE SCALE GENOMIC DNA]</scope>
    <source>
        <strain evidence="5 6">MPL</strain>
    </source>
</reference>